<name>A0A183G708_HELPZ</name>
<reference evidence="5" key="2">
    <citation type="submission" date="2019-09" db="UniProtKB">
        <authorList>
            <consortium name="WormBaseParasite"/>
        </authorList>
    </citation>
    <scope>IDENTIFICATION</scope>
</reference>
<dbReference type="EMBL" id="UZAH01030070">
    <property type="protein sequence ID" value="VDP09124.1"/>
    <property type="molecule type" value="Genomic_DNA"/>
</dbReference>
<dbReference type="AlphaFoldDB" id="A0A183G708"/>
<organism evidence="4 5">
    <name type="scientific">Heligmosomoides polygyrus</name>
    <name type="common">Parasitic roundworm</name>
    <dbReference type="NCBI Taxonomy" id="6339"/>
    <lineage>
        <taxon>Eukaryota</taxon>
        <taxon>Metazoa</taxon>
        <taxon>Ecdysozoa</taxon>
        <taxon>Nematoda</taxon>
        <taxon>Chromadorea</taxon>
        <taxon>Rhabditida</taxon>
        <taxon>Rhabditina</taxon>
        <taxon>Rhabditomorpha</taxon>
        <taxon>Strongyloidea</taxon>
        <taxon>Heligmosomidae</taxon>
        <taxon>Heligmosomoides</taxon>
    </lineage>
</organism>
<proteinExistence type="predicted"/>
<evidence type="ECO:0000313" key="4">
    <source>
        <dbReference type="Proteomes" id="UP000050761"/>
    </source>
</evidence>
<evidence type="ECO:0000256" key="1">
    <source>
        <dbReference type="SAM" id="MobiDB-lite"/>
    </source>
</evidence>
<feature type="compositionally biased region" description="Polar residues" evidence="1">
    <location>
        <begin position="223"/>
        <end position="232"/>
    </location>
</feature>
<evidence type="ECO:0000256" key="2">
    <source>
        <dbReference type="SAM" id="SignalP"/>
    </source>
</evidence>
<feature type="chain" id="PRO_5044551891" evidence="2">
    <location>
        <begin position="18"/>
        <end position="246"/>
    </location>
</feature>
<protein>
    <submittedName>
        <fullName evidence="5">Secreted protein</fullName>
    </submittedName>
</protein>
<evidence type="ECO:0000313" key="3">
    <source>
        <dbReference type="EMBL" id="VDP09124.1"/>
    </source>
</evidence>
<feature type="region of interest" description="Disordered" evidence="1">
    <location>
        <begin position="222"/>
        <end position="246"/>
    </location>
</feature>
<feature type="compositionally biased region" description="Polar residues" evidence="1">
    <location>
        <begin position="112"/>
        <end position="161"/>
    </location>
</feature>
<dbReference type="Proteomes" id="UP000050761">
    <property type="component" value="Unassembled WGS sequence"/>
</dbReference>
<dbReference type="WBParaSite" id="HPBE_0001752601-mRNA-1">
    <property type="protein sequence ID" value="HPBE_0001752601-mRNA-1"/>
    <property type="gene ID" value="HPBE_0001752601"/>
</dbReference>
<reference evidence="3 4" key="1">
    <citation type="submission" date="2018-11" db="EMBL/GenBank/DDBJ databases">
        <authorList>
            <consortium name="Pathogen Informatics"/>
        </authorList>
    </citation>
    <scope>NUCLEOTIDE SEQUENCE [LARGE SCALE GENOMIC DNA]</scope>
</reference>
<feature type="region of interest" description="Disordered" evidence="1">
    <location>
        <begin position="112"/>
        <end position="162"/>
    </location>
</feature>
<sequence>MRSLDILLLTLLTVVNAKKNFRTGDLPIGFDHFTVSEEASEKRVLQLHTFATSAFVPNTSANVPRSSVAVPNTSANVPRSSVAVPNTSAYVPRSSVAVPNTSAYVPRSSVAVPNTSANVPRSSVSVPNTSANVPRSSVAVPNTSTQGTPQLDSARQNQTREGTPGWVLSKMFVWKLLSSLRGTPQLDSALFERRIRLGKGLQGGCHPRCSSENCFRRSGGLRSWTQRSSSGEAHTAETAQKKTLRS</sequence>
<keyword evidence="2" id="KW-0732">Signal</keyword>
<keyword evidence="4" id="KW-1185">Reference proteome</keyword>
<gene>
    <name evidence="3" type="ORF">HPBE_LOCUS17525</name>
</gene>
<accession>A0A183G708</accession>
<feature type="signal peptide" evidence="2">
    <location>
        <begin position="1"/>
        <end position="17"/>
    </location>
</feature>
<evidence type="ECO:0000313" key="5">
    <source>
        <dbReference type="WBParaSite" id="HPBE_0001752601-mRNA-1"/>
    </source>
</evidence>
<accession>A0A3P8BTG8</accession>